<feature type="region of interest" description="Disordered" evidence="11">
    <location>
        <begin position="3645"/>
        <end position="3698"/>
    </location>
</feature>
<evidence type="ECO:0000256" key="10">
    <source>
        <dbReference type="ARBA" id="ARBA00023315"/>
    </source>
</evidence>
<evidence type="ECO:0000256" key="2">
    <source>
        <dbReference type="ARBA" id="ARBA00004792"/>
    </source>
</evidence>
<dbReference type="SUPFAM" id="SSF51735">
    <property type="entry name" value="NAD(P)-binding Rossmann-fold domains"/>
    <property type="match status" value="4"/>
</dbReference>
<evidence type="ECO:0000256" key="4">
    <source>
        <dbReference type="ARBA" id="ARBA00005254"/>
    </source>
</evidence>
<dbReference type="PANTHER" id="PTHR43775">
    <property type="entry name" value="FATTY ACID SYNTHASE"/>
    <property type="match status" value="1"/>
</dbReference>
<comment type="subcellular location">
    <subcellularLocation>
        <location evidence="1">Cytoplasm</location>
    </subcellularLocation>
</comment>
<dbReference type="SMART" id="SM01294">
    <property type="entry name" value="PKS_PP_betabranch"/>
    <property type="match status" value="1"/>
</dbReference>
<feature type="domain" description="Carrier" evidence="12">
    <location>
        <begin position="2384"/>
        <end position="2458"/>
    </location>
</feature>
<dbReference type="InterPro" id="IPR036412">
    <property type="entry name" value="HAD-like_sf"/>
</dbReference>
<keyword evidence="10" id="KW-0012">Acyltransferase</keyword>
<feature type="compositionally biased region" description="Gly residues" evidence="11">
    <location>
        <begin position="2494"/>
        <end position="2511"/>
    </location>
</feature>
<dbReference type="SUPFAM" id="SSF56784">
    <property type="entry name" value="HAD-like"/>
    <property type="match status" value="1"/>
</dbReference>
<dbReference type="CDD" id="cd05233">
    <property type="entry name" value="SDR_c"/>
    <property type="match status" value="1"/>
</dbReference>
<dbReference type="RefSeq" id="WP_382830319.1">
    <property type="nucleotide sequence ID" value="NZ_JBHXLY010000038.1"/>
</dbReference>
<dbReference type="Pfam" id="PF08659">
    <property type="entry name" value="KR"/>
    <property type="match status" value="2"/>
</dbReference>
<dbReference type="InterPro" id="IPR002539">
    <property type="entry name" value="MaoC-like_dom"/>
</dbReference>
<feature type="compositionally biased region" description="Low complexity" evidence="11">
    <location>
        <begin position="3049"/>
        <end position="3059"/>
    </location>
</feature>
<dbReference type="Gene3D" id="3.10.129.10">
    <property type="entry name" value="Hotdog Thioesterase"/>
    <property type="match status" value="1"/>
</dbReference>
<accession>A0ABW6ET60</accession>
<evidence type="ECO:0000256" key="9">
    <source>
        <dbReference type="ARBA" id="ARBA00022737"/>
    </source>
</evidence>
<feature type="compositionally biased region" description="Low complexity" evidence="11">
    <location>
        <begin position="1261"/>
        <end position="1272"/>
    </location>
</feature>
<dbReference type="InterPro" id="IPR006162">
    <property type="entry name" value="Ppantetheine_attach_site"/>
</dbReference>
<dbReference type="InterPro" id="IPR014030">
    <property type="entry name" value="Ketoacyl_synth_N"/>
</dbReference>
<dbReference type="PANTHER" id="PTHR43775:SF37">
    <property type="entry name" value="SI:DKEY-61P9.11"/>
    <property type="match status" value="1"/>
</dbReference>
<comment type="pathway">
    <text evidence="3">Lipid metabolism; fatty acid beta-oxidation.</text>
</comment>
<dbReference type="InterPro" id="IPR013968">
    <property type="entry name" value="PKS_KR"/>
</dbReference>
<dbReference type="CDD" id="cd00833">
    <property type="entry name" value="PKS"/>
    <property type="match status" value="3"/>
</dbReference>
<feature type="region of interest" description="Disordered" evidence="11">
    <location>
        <begin position="3788"/>
        <end position="3817"/>
    </location>
</feature>
<feature type="compositionally biased region" description="Basic and acidic residues" evidence="11">
    <location>
        <begin position="1234"/>
        <end position="1246"/>
    </location>
</feature>
<keyword evidence="15" id="KW-1185">Reference proteome</keyword>
<evidence type="ECO:0000256" key="6">
    <source>
        <dbReference type="ARBA" id="ARBA00022490"/>
    </source>
</evidence>
<dbReference type="Gene3D" id="3.40.47.10">
    <property type="match status" value="3"/>
</dbReference>
<dbReference type="Gene3D" id="3.40.50.720">
    <property type="entry name" value="NAD(P)-binding Rossmann-like Domain"/>
    <property type="match status" value="3"/>
</dbReference>
<dbReference type="InterPro" id="IPR020806">
    <property type="entry name" value="PKS_PP-bd"/>
</dbReference>
<dbReference type="InterPro" id="IPR036736">
    <property type="entry name" value="ACP-like_sf"/>
</dbReference>
<dbReference type="Gene3D" id="3.40.50.1110">
    <property type="entry name" value="SGNH hydrolase"/>
    <property type="match status" value="1"/>
</dbReference>
<dbReference type="PROSITE" id="PS52004">
    <property type="entry name" value="KS3_2"/>
    <property type="match status" value="3"/>
</dbReference>
<dbReference type="InterPro" id="IPR002347">
    <property type="entry name" value="SDR_fam"/>
</dbReference>
<reference evidence="14 15" key="1">
    <citation type="submission" date="2024-09" db="EMBL/GenBank/DDBJ databases">
        <title>The Natural Products Discovery Center: Release of the First 8490 Sequenced Strains for Exploring Actinobacteria Biosynthetic Diversity.</title>
        <authorList>
            <person name="Kalkreuter E."/>
            <person name="Kautsar S.A."/>
            <person name="Yang D."/>
            <person name="Bader C.D."/>
            <person name="Teijaro C.N."/>
            <person name="Fluegel L."/>
            <person name="Davis C.M."/>
            <person name="Simpson J.R."/>
            <person name="Lauterbach L."/>
            <person name="Steele A.D."/>
            <person name="Gui C."/>
            <person name="Meng S."/>
            <person name="Li G."/>
            <person name="Viehrig K."/>
            <person name="Ye F."/>
            <person name="Su P."/>
            <person name="Kiefer A.F."/>
            <person name="Nichols A."/>
            <person name="Cepeda A.J."/>
            <person name="Yan W."/>
            <person name="Fan B."/>
            <person name="Jiang Y."/>
            <person name="Adhikari A."/>
            <person name="Zheng C.-J."/>
            <person name="Schuster L."/>
            <person name="Cowan T.M."/>
            <person name="Smanski M.J."/>
            <person name="Chevrette M.G."/>
            <person name="De Carvalho L.P.S."/>
            <person name="Shen B."/>
        </authorList>
    </citation>
    <scope>NUCLEOTIDE SEQUENCE [LARGE SCALE GENOMIC DNA]</scope>
    <source>
        <strain evidence="14 15">NPDC058546</strain>
    </source>
</reference>
<proteinExistence type="inferred from homology"/>
<feature type="domain" description="Carrier" evidence="12">
    <location>
        <begin position="1159"/>
        <end position="1232"/>
    </location>
</feature>
<gene>
    <name evidence="14" type="ORF">ACFWSS_22280</name>
</gene>
<dbReference type="Pfam" id="PF01575">
    <property type="entry name" value="MaoC_dehydratas"/>
    <property type="match status" value="1"/>
</dbReference>
<feature type="region of interest" description="Disordered" evidence="11">
    <location>
        <begin position="2473"/>
        <end position="2512"/>
    </location>
</feature>
<protein>
    <submittedName>
        <fullName evidence="14">SDR family NAD(P)-dependent oxidoreductase</fullName>
    </submittedName>
</protein>
<dbReference type="EMBL" id="JBHXOF010000014">
    <property type="protein sequence ID" value="MFD4215606.1"/>
    <property type="molecule type" value="Genomic_DNA"/>
</dbReference>
<dbReference type="PROSITE" id="PS00012">
    <property type="entry name" value="PHOSPHOPANTETHEINE"/>
    <property type="match status" value="1"/>
</dbReference>
<dbReference type="NCBIfam" id="TIGR01681">
    <property type="entry name" value="HAD-SF-IIIC"/>
    <property type="match status" value="1"/>
</dbReference>
<dbReference type="InterPro" id="IPR036291">
    <property type="entry name" value="NAD(P)-bd_dom_sf"/>
</dbReference>
<evidence type="ECO:0000259" key="13">
    <source>
        <dbReference type="PROSITE" id="PS52004"/>
    </source>
</evidence>
<dbReference type="Gene3D" id="1.10.1240.100">
    <property type="match status" value="2"/>
</dbReference>
<dbReference type="SMART" id="SM00822">
    <property type="entry name" value="PKS_KR"/>
    <property type="match status" value="2"/>
</dbReference>
<feature type="domain" description="Ketosynthase family 3 (KS3)" evidence="13">
    <location>
        <begin position="1281"/>
        <end position="1708"/>
    </location>
</feature>
<dbReference type="SMART" id="SM00823">
    <property type="entry name" value="PKS_PP"/>
    <property type="match status" value="3"/>
</dbReference>
<dbReference type="Pfam" id="PF00106">
    <property type="entry name" value="adh_short"/>
    <property type="match status" value="1"/>
</dbReference>
<feature type="region of interest" description="Disordered" evidence="11">
    <location>
        <begin position="1230"/>
        <end position="1289"/>
    </location>
</feature>
<dbReference type="InterPro" id="IPR014031">
    <property type="entry name" value="Ketoacyl_synth_C"/>
</dbReference>
<evidence type="ECO:0000256" key="8">
    <source>
        <dbReference type="ARBA" id="ARBA00022679"/>
    </source>
</evidence>
<dbReference type="Proteomes" id="UP001598251">
    <property type="component" value="Unassembled WGS sequence"/>
</dbReference>
<keyword evidence="7" id="KW-0597">Phosphoprotein</keyword>
<sequence length="4312" mass="450111">MEVQTTPTGVRATAAVVETFRHASADDNPLHVDADYARRTAFGEPVVYGVLGALVALSGLAPRPGRSPVRITARFQAPVRADEDYTAEVAEDSAARAVVRLRDGGRILMEVTAEFREGPGADAGAVPEDGGSAVAGQPRDADLGAFAPGLVLGEGYAPRWDGVEALVDRLGLRERGFGPVPVGVLAWISYLVGMEAPGRAALLSDFEVTFEDATGTAPFTAHAEVAEVQERFRMLRLEGTATVLGVRARTQVRAFHRAEVAAGDVEALTALLPSGEPLAGRTALVVGASRGLGAAIAQALALQGAEVYAGFHRSGDDAAAMAGRLGAAGARIHPVPGDAGDPAWAAGAVRRIRDEHGGLDLLVLNACPTPAELPLEPATSRRAADHVARAVALVREPLAAAAAEVAGRGGRVITVSSAWTAAPQPGWSAYVTAKCAVEGLVRAAAVEHTGASWTIARPPRLRTAMTATPLGGDRGAPVEPVAAAVARAAASPAAPGRVGVLAFGDEEAELAEPGSARDGAAPLVPAHREPGETTAEPADQRASTLAVVATFTLDPLLDPLQHWCDRLGLGLEVVAADYAQVFQELLSPAGVFASVGEGLKAVLVRSEDWPAGESRRTAEEFADAVRTHAGRSSVPVLVSLCPPSPGNRDGRGRDLELTAAEELIVQSLAGVSGVHVLGRERWAGGTVPAGRDHYDAARDEAAHIPFTKEGCAALAAGVARAAHTALTSPSKVIVLDCDNTLWGGVVGEEGPRGIRLDAAHLAVQEWAVARQREGVLLCLASKNEAADVDEVFAVRDDMPLRPEHITARRVNWDPKPLNIGALAAELDLGLDSFVFLDDNPVEVAAVRSAHPEVLSLQVPVNGEDVPGFLDRIWSLDRLTVTDEDRRRTDFYRARGDRDALRRGAASLTDFINGLELSVEVAPPTPDQYPRVSQLTYRTNQFNLSSIRRGESGMQALLSDPKVRVRVAHVKDRFGDYGLVGLAITREDAEGASATLDTFLMSCRVLGRGVEHAFLAAVAAELADAGVGELVAPYVASERNTPVRRFFDSALGAFARADVADEDGGVVYRAPMSTVASVAFEPEESRADDDTAPEPAGKPAVEPSDAGVRETVRRRALVDLAQDTDVLSTVLRATRPSGRLDTTAPPAPVAPAAPLAGTLAEAREAVRTVVADVLGLPLADIGPHTPLEAIRMTSLAVVDAIIRLEKRYGPLPKTLFFEHRTLGDIAASLVDEDQDLGRGPRAQEPRTESGGSEDARPAPQRSVPAGAPASSPAPDSPAPPDGDPVAVVGLAGHYPGAGSLDELWQNILDGRSAARPVPSDRWDHSAVYAPEGGQGRTYSGTGAFLDGVADFDSLYFGIAPRDAEQMDPQQRLFLRTAVEAVQDAGYDRHTLGREVGVFVGAMANDYRTFSANGAPTGHSPYPYADNYAIANRVSYFLDLTGPSMVVDTACSASGVALHLACEAVRRGDVRAAIAGGVNLVLHPVRHIQYAQMGMLSKTGACRPFADGADGFVMGEGAGAVLLKPLSRAVADGDHVYGLIRGTAVNSGGRTSGFTVPSPEAQAALVSSALRGAGVDPATLGYVEAHGSGTSLGDPIEVRALTRAFGPREQAGSCALGSVKANIGHLEPAAGIAGLTKVLLQLKHRTLPPTPHADAPNPFVELDGGPFRLQAAAAPWEPVGREADGSVPPLRAGVSSFGAGGVNAHLVVEAHDPPHPEPEEDVVRTELFVLSAHTDERLRVTARRLADHLRGPGHRARLADVAHTLRVGREALDVRAAFTASDRETVVSLLEMIADGTAEASSAVHSGRLARGGPLAGLFEDLAGGQDFLASLAARGEWAAVARLWVHGATPDWAALLPAARRTPLPAYPFEAVPYWLPSAALHISEPATGPAPEATALARSAAPATVWTPRWEAAPERALVDAAPPGTVLVLDTAETAPLPGAGADQPWLGLRAVEYAPGEVPDDPATPVVRRGNADDLRVLLERAGADGPVVLVDRRSLGHRPVRAEDTAAAVAERLPAELGRAVSVGALPPLTYVQVTSADHVDPAEAAVAAFGRTVARETSRYRHVRVELADGVDPSLPALVAEADSADAEIRLAGEGRQVLRFSESGNRGGAEGGFAQRGHYVVTGGSGAIARLIALHLAERYEAKVTLISRSAPGPDHERFCSQVRSLGGDGAYVRADVTERAALDAALRTARSRFGGLDGVVHAAGLIEDALLQDKADESIVRVLAPKTTGTALLDELTAQDRLGVFVLFSSVVGTVGNTGQSDYAAANAYLDSFAVRRAQQVTEGTRHGRTVSLAWPLWAEGGMRLDAEAAEMAVTAIGLVPVGTPEALRVLEDSVRSHEPRLYVSCAGADRTVTALGRAGLATAPGAAQHAPAEVTPSSVRELVLARIAGVAGVAVERLDPATELGVYGFNSVLLTTLANRLNDTFGTALTPVTFYEFPTADALTEHLLHRHAAAVHATAAAAKAAPPAGAGAGAEEPRTPARAAGPAAGGAAGGPGDSRVGGGVPAAPAAEREAIAVVGLAGRFPGAPDAETFWQNLLAGRDLVTEVPAERWNWRSYDGDPRREPGTTDCRTGGFLDSVTAFDAAHFSLSPREASLMDPQQRLFLETCWHTLENAGYDPRSFAGTRTGVFAGATLHDYLEVLREHGTDVAGHTVTGNVHAIVANRVSYLLDLRGPSETVDTACSSSLVALHRALAALRAGECDAALVGGVNVVMTPSWYVSLSRGGMLSAGGRCHTFDSRADGYVRAEGVGAVLLKPLSKALADGDTVHAVVRGSAAGHGGRAHSLTAPTPRGQADTIVAALRDAGTDPASIGYIESHGTGTKLGDPIEVQGLKQAFERAAEHDVPEGATVLGALKASVGHLESAAGVAGLISAVHALRDRTLPPVTGLGELNPYLELAGSPFRVLREAQPWTAPDGGPLRAGVSSFGFGGVNAHVVLEEPPALPARPAEERGPQVVVLSARTRDQLRAQARRLCDFAAGADVRLDDLAWTSQTGRTPLAERLAVVASSLPELCERLEAYLRDTGEAGSPAAHLGGPHRDTAAAPPVRPTDPADAAARWAAGEAVVWTALHASPRRRTPFPGYPFDHSAEFGPSGVPARAATATPAPAALPAAPPAAVIAPAAEPQGDTDDAGDAVPALLARDWVRAPLPAPSGPARRLLGVLVVGTRDTLGFAEAAVHASGADKSGWVLVREQSLLPRLGPDEYDMDLTDHAAGRLMGERLCERYGQVDAVVDLTDISEARDDGAADPPAREAARIGLLQELIRRATASGHELGVLQVTRGRQQLGNSAPRARGAAMAGMIRAVGAEYKAVRAASIDLDPLTASPQEVLASLREELAAASGTPADVCLRGTGRYVPGPLHTLAARSTRPSLDPDRTYLVTGGTAGLGLAAARRLADLGARRLALLGLRPVPPRDRWAEIAAADASGNPADASGNPPDPRTAELVRTVTSLEATGVRVEIHTGPLTDRAALHAFLTRVRSELGPVAGVLHCAGSVDRRHPAFVRRSPDAIVTTWEPKIAGLRVLDDLVRADRPDFFVLYASVSAVLPHLGVGLGDYAGANAHLEAYAAERNSAEGPDGTRYLSVAWGSWTGLGMGEVTAGAYRTAGFGALTREGGLGLLEQVIDGRIEGAVAAAVRPGGFPPAPTAGAGPAPRPADTPRGDPGTETIPDSPRGRTDERKEHQVTTSDGAHGAAVRAAVEEFLLGLMAQELMLPQDTVTADASFADLGVDSILIAGMVGRLEELTDAPLDPSVVLENPTAARLAGFLTDEFPEGVDRWAAGQSVGRTPEPAVEPRVATRPRPAGHEGPPPGPRPLAVIGMASRFPGAPDTDAYWKLLEEGRSAIREVPASRWNTAALYAPDQRSGRSLSRWGGFLDGIEDFDPESFGIAPEDAAHVDPLIRLVLESAEQTFRDAGYERAALAGTRTGVFAAAQTGSYAARIRVPHRNTVTGLNQNFVAAHLAQVYDLRGPHFVVDTACSSSLAALAMAEQSLRLGECDMALVAAADLLLDEMPYLKLSASGALSPHDRCRVFDSRADGLVLGEGTGALLLKPLDRALADGDRVYAVLESVAVNNDGRTIGLTTPNPDAQEEVVRRAQELAGVAPSGIGYVEAHGTGTMIGDPMELRALTRAFGPAGDRLGYCAVGSVKSNIGHTLMAAGMAGLHKVVLALRHRRIPPTLHCETPNPRFNFDRSPFFPNTELRDFTPIDGVRRAGVSAFGFGGVNCHAILREPSAAELAGRPGERPSLPPAVYRRTRHWVDRNAQPPASVLAPAPLALSPDPAPAFSPTPAAHIAAGRPILPLEELN</sequence>
<feature type="domain" description="Carrier" evidence="12">
    <location>
        <begin position="3700"/>
        <end position="3777"/>
    </location>
</feature>
<dbReference type="NCBIfam" id="TIGR01686">
    <property type="entry name" value="FkbH"/>
    <property type="match status" value="1"/>
</dbReference>
<evidence type="ECO:0000256" key="7">
    <source>
        <dbReference type="ARBA" id="ARBA00022553"/>
    </source>
</evidence>
<name>A0ABW6ET60_9ACTN</name>
<feature type="region of interest" description="Disordered" evidence="11">
    <location>
        <begin position="3035"/>
        <end position="3059"/>
    </location>
</feature>
<dbReference type="InterPro" id="IPR057326">
    <property type="entry name" value="KR_dom"/>
</dbReference>
<dbReference type="InterPro" id="IPR010037">
    <property type="entry name" value="FkbH_domain"/>
</dbReference>
<keyword evidence="9" id="KW-0677">Repeat</keyword>
<dbReference type="Pfam" id="PF22336">
    <property type="entry name" value="RhiE-like_linker"/>
    <property type="match status" value="2"/>
</dbReference>
<comment type="caution">
    <text evidence="14">The sequence shown here is derived from an EMBL/GenBank/DDBJ whole genome shotgun (WGS) entry which is preliminary data.</text>
</comment>
<dbReference type="InterPro" id="IPR016039">
    <property type="entry name" value="Thiolase-like"/>
</dbReference>
<evidence type="ECO:0000313" key="15">
    <source>
        <dbReference type="Proteomes" id="UP001598251"/>
    </source>
</evidence>
<dbReference type="InterPro" id="IPR018201">
    <property type="entry name" value="Ketoacyl_synth_AS"/>
</dbReference>
<dbReference type="Pfam" id="PF00550">
    <property type="entry name" value="PP-binding"/>
    <property type="match status" value="3"/>
</dbReference>
<dbReference type="Gene3D" id="1.10.1200.10">
    <property type="entry name" value="ACP-like"/>
    <property type="match status" value="3"/>
</dbReference>
<dbReference type="Gene3D" id="3.40.50.1000">
    <property type="entry name" value="HAD superfamily/HAD-like"/>
    <property type="match status" value="1"/>
</dbReference>
<comment type="pathway">
    <text evidence="2">Antibiotic biosynthesis.</text>
</comment>
<organism evidence="14 15">
    <name type="scientific">Streptomyces sindenensis</name>
    <dbReference type="NCBI Taxonomy" id="67363"/>
    <lineage>
        <taxon>Bacteria</taxon>
        <taxon>Bacillati</taxon>
        <taxon>Actinomycetota</taxon>
        <taxon>Actinomycetes</taxon>
        <taxon>Kitasatosporales</taxon>
        <taxon>Streptomycetaceae</taxon>
        <taxon>Streptomyces</taxon>
    </lineage>
</organism>
<dbReference type="SUPFAM" id="SSF54637">
    <property type="entry name" value="Thioesterase/thiol ester dehydrase-isomerase"/>
    <property type="match status" value="1"/>
</dbReference>
<evidence type="ECO:0000259" key="12">
    <source>
        <dbReference type="PROSITE" id="PS50075"/>
    </source>
</evidence>
<dbReference type="PRINTS" id="PR00081">
    <property type="entry name" value="GDHRDH"/>
</dbReference>
<feature type="region of interest" description="Disordered" evidence="11">
    <location>
        <begin position="511"/>
        <end position="541"/>
    </location>
</feature>
<dbReference type="PROSITE" id="PS50075">
    <property type="entry name" value="CARRIER"/>
    <property type="match status" value="3"/>
</dbReference>
<dbReference type="SUPFAM" id="SSF47336">
    <property type="entry name" value="ACP-like"/>
    <property type="match status" value="3"/>
</dbReference>
<keyword evidence="5" id="KW-0596">Phosphopantetheine</keyword>
<evidence type="ECO:0000256" key="5">
    <source>
        <dbReference type="ARBA" id="ARBA00022450"/>
    </source>
</evidence>
<dbReference type="SUPFAM" id="SSF53901">
    <property type="entry name" value="Thiolase-like"/>
    <property type="match status" value="3"/>
</dbReference>
<dbReference type="Pfam" id="PF00109">
    <property type="entry name" value="ketoacyl-synt"/>
    <property type="match status" value="3"/>
</dbReference>
<dbReference type="InterPro" id="IPR050091">
    <property type="entry name" value="PKS_NRPS_Biosynth_Enz"/>
</dbReference>
<evidence type="ECO:0000256" key="11">
    <source>
        <dbReference type="SAM" id="MobiDB-lite"/>
    </source>
</evidence>
<dbReference type="InterPro" id="IPR010033">
    <property type="entry name" value="HAD_SF_ppase_IIIC"/>
</dbReference>
<keyword evidence="8" id="KW-0808">Transferase</keyword>
<evidence type="ECO:0000313" key="14">
    <source>
        <dbReference type="EMBL" id="MFD4215606.1"/>
    </source>
</evidence>
<comment type="similarity">
    <text evidence="4">Belongs to the enoyl-CoA hydratase/isomerase family.</text>
</comment>
<dbReference type="InterPro" id="IPR009081">
    <property type="entry name" value="PP-bd_ACP"/>
</dbReference>
<feature type="domain" description="Ketosynthase family 3 (KS3)" evidence="13">
    <location>
        <begin position="3818"/>
        <end position="4237"/>
    </location>
</feature>
<feature type="domain" description="Ketosynthase family 3 (KS3)" evidence="13">
    <location>
        <begin position="2519"/>
        <end position="2947"/>
    </location>
</feature>
<dbReference type="SMART" id="SM00825">
    <property type="entry name" value="PKS_KS"/>
    <property type="match status" value="3"/>
</dbReference>
<feature type="compositionally biased region" description="Basic and acidic residues" evidence="11">
    <location>
        <begin position="3678"/>
        <end position="3689"/>
    </location>
</feature>
<dbReference type="PROSITE" id="PS00606">
    <property type="entry name" value="KS3_1"/>
    <property type="match status" value="3"/>
</dbReference>
<dbReference type="InterPro" id="IPR023214">
    <property type="entry name" value="HAD_sf"/>
</dbReference>
<dbReference type="InterPro" id="IPR054514">
    <property type="entry name" value="RhiE-like_linker"/>
</dbReference>
<dbReference type="InterPro" id="IPR029069">
    <property type="entry name" value="HotDog_dom_sf"/>
</dbReference>
<keyword evidence="6" id="KW-0963">Cytoplasm</keyword>
<dbReference type="Pfam" id="PF02801">
    <property type="entry name" value="Ketoacyl-synt_C"/>
    <property type="match status" value="3"/>
</dbReference>
<dbReference type="InterPro" id="IPR036514">
    <property type="entry name" value="SGNH_hydro_sf"/>
</dbReference>
<evidence type="ECO:0000256" key="3">
    <source>
        <dbReference type="ARBA" id="ARBA00005005"/>
    </source>
</evidence>
<evidence type="ECO:0000256" key="1">
    <source>
        <dbReference type="ARBA" id="ARBA00004496"/>
    </source>
</evidence>
<dbReference type="CDD" id="cd08953">
    <property type="entry name" value="KR_2_SDR_x"/>
    <property type="match status" value="2"/>
</dbReference>
<feature type="region of interest" description="Disordered" evidence="11">
    <location>
        <begin position="1078"/>
        <end position="1106"/>
    </location>
</feature>
<dbReference type="InterPro" id="IPR020841">
    <property type="entry name" value="PKS_Beta-ketoAc_synthase_dom"/>
</dbReference>